<dbReference type="GO" id="GO:0016020">
    <property type="term" value="C:membrane"/>
    <property type="evidence" value="ECO:0007669"/>
    <property type="project" value="TreeGrafter"/>
</dbReference>
<comment type="caution">
    <text evidence="6">The sequence shown here is derived from an EMBL/GenBank/DDBJ whole genome shotgun (WGS) entry which is preliminary data.</text>
</comment>
<dbReference type="GO" id="GO:0046872">
    <property type="term" value="F:metal ion binding"/>
    <property type="evidence" value="ECO:0007669"/>
    <property type="project" value="UniProtKB-KW"/>
</dbReference>
<dbReference type="SUPFAM" id="SSF88713">
    <property type="entry name" value="Glycoside hydrolase/deacetylase"/>
    <property type="match status" value="1"/>
</dbReference>
<evidence type="ECO:0000256" key="3">
    <source>
        <dbReference type="SAM" id="MobiDB-lite"/>
    </source>
</evidence>
<dbReference type="GO" id="GO:0016810">
    <property type="term" value="F:hydrolase activity, acting on carbon-nitrogen (but not peptide) bonds"/>
    <property type="evidence" value="ECO:0007669"/>
    <property type="project" value="InterPro"/>
</dbReference>
<keyword evidence="4" id="KW-0812">Transmembrane</keyword>
<dbReference type="AlphaFoldDB" id="A0A087E2Y9"/>
<sequence>MMTDHDDLPTHSCVSAGHVQSKSQPRSQSQPQPAQSPILRSQSHSTSRTLARRVVAALIIMMFAGSAVLLGCLSAYAWYRRALADCVEWGTTYRLIDTHVAVLTDQADALAARDAAESRTANSGTRETQRLRTVAAEASKQRRQADMAVHAITDIQVSCAAKQSPVALHEHVEAFRDASNRLRPEIGRIHSAFEPVAARVFEHDPQVRAAVVNRIRAVMPGMRALYRDNTGLRDAGTRSGLHKALTQAASAADNPGSTYRTLADAEHTLFAKADALIRARNAERGIDCGRMACVALTFDDGPRAETSRRVVRTLRDKGDRATFFAVGGAINDATIPVLRDDTRYGMPVGSHTMSHTDLPAIMQAGTERQEFDDAAARISEATGRPVNLLRPPHGAADETSRRYLANHLGAGIALYDVDSYDWAAGASARSVQWKVTAQARPGSIILMHDIQEHTAAALPHILDALHAKGYRTVTIEELTGQYPRPGYVYYSRDNIIPW</sequence>
<name>A0A087E2Y9_9BIFI</name>
<evidence type="ECO:0000256" key="4">
    <source>
        <dbReference type="SAM" id="Phobius"/>
    </source>
</evidence>
<keyword evidence="6" id="KW-0326">Glycosidase</keyword>
<evidence type="ECO:0000313" key="6">
    <source>
        <dbReference type="EMBL" id="KFJ02140.1"/>
    </source>
</evidence>
<dbReference type="OrthoDB" id="9763050at2"/>
<reference evidence="6 7" key="1">
    <citation type="submission" date="2014-03" db="EMBL/GenBank/DDBJ databases">
        <title>Genomics of Bifidobacteria.</title>
        <authorList>
            <person name="Ventura M."/>
            <person name="Milani C."/>
            <person name="Lugli G.A."/>
        </authorList>
    </citation>
    <scope>NUCLEOTIDE SEQUENCE [LARGE SCALE GENOMIC DNA]</scope>
    <source>
        <strain evidence="6 7">LMG 21395</strain>
    </source>
</reference>
<keyword evidence="2 6" id="KW-0378">Hydrolase</keyword>
<dbReference type="Proteomes" id="UP000029003">
    <property type="component" value="Unassembled WGS sequence"/>
</dbReference>
<dbReference type="GO" id="GO:0031176">
    <property type="term" value="F:endo-1,4-beta-xylanase activity"/>
    <property type="evidence" value="ECO:0007669"/>
    <property type="project" value="UniProtKB-EC"/>
</dbReference>
<dbReference type="GO" id="GO:0005975">
    <property type="term" value="P:carbohydrate metabolic process"/>
    <property type="evidence" value="ECO:0007669"/>
    <property type="project" value="InterPro"/>
</dbReference>
<dbReference type="PROSITE" id="PS51677">
    <property type="entry name" value="NODB"/>
    <property type="match status" value="1"/>
</dbReference>
<feature type="domain" description="NodB homology" evidence="5">
    <location>
        <begin position="292"/>
        <end position="473"/>
    </location>
</feature>
<dbReference type="InterPro" id="IPR011330">
    <property type="entry name" value="Glyco_hydro/deAcase_b/a-brl"/>
</dbReference>
<feature type="transmembrane region" description="Helical" evidence="4">
    <location>
        <begin position="54"/>
        <end position="79"/>
    </location>
</feature>
<gene>
    <name evidence="6" type="ORF">THER5_0311</name>
</gene>
<keyword evidence="4" id="KW-1133">Transmembrane helix</keyword>
<feature type="region of interest" description="Disordered" evidence="3">
    <location>
        <begin position="1"/>
        <end position="45"/>
    </location>
</feature>
<evidence type="ECO:0000256" key="1">
    <source>
        <dbReference type="ARBA" id="ARBA00022723"/>
    </source>
</evidence>
<dbReference type="Gene3D" id="3.20.20.370">
    <property type="entry name" value="Glycoside hydrolase/deacetylase"/>
    <property type="match status" value="1"/>
</dbReference>
<evidence type="ECO:0000256" key="2">
    <source>
        <dbReference type="ARBA" id="ARBA00022801"/>
    </source>
</evidence>
<keyword evidence="4" id="KW-0472">Membrane</keyword>
<dbReference type="PANTHER" id="PTHR10587:SF133">
    <property type="entry name" value="CHITIN DEACETYLASE 1-RELATED"/>
    <property type="match status" value="1"/>
</dbReference>
<dbReference type="RefSeq" id="WP_029576042.1">
    <property type="nucleotide sequence ID" value="NZ_JGZT01000007.1"/>
</dbReference>
<keyword evidence="1" id="KW-0479">Metal-binding</keyword>
<evidence type="ECO:0000259" key="5">
    <source>
        <dbReference type="PROSITE" id="PS51677"/>
    </source>
</evidence>
<dbReference type="InterPro" id="IPR002509">
    <property type="entry name" value="NODB_dom"/>
</dbReference>
<protein>
    <submittedName>
        <fullName evidence="6">Polysaccharide deacetylase</fullName>
        <ecNumber evidence="6">3.2.1.8</ecNumber>
    </submittedName>
</protein>
<dbReference type="EC" id="3.2.1.8" evidence="6"/>
<proteinExistence type="predicted"/>
<evidence type="ECO:0000313" key="7">
    <source>
        <dbReference type="Proteomes" id="UP000029003"/>
    </source>
</evidence>
<dbReference type="PANTHER" id="PTHR10587">
    <property type="entry name" value="GLYCOSYL TRANSFERASE-RELATED"/>
    <property type="match status" value="1"/>
</dbReference>
<organism evidence="6 7">
    <name type="scientific">Bifidobacterium thermacidophilum subsp. thermacidophilum</name>
    <dbReference type="NCBI Taxonomy" id="79262"/>
    <lineage>
        <taxon>Bacteria</taxon>
        <taxon>Bacillati</taxon>
        <taxon>Actinomycetota</taxon>
        <taxon>Actinomycetes</taxon>
        <taxon>Bifidobacteriales</taxon>
        <taxon>Bifidobacteriaceae</taxon>
        <taxon>Bifidobacterium</taxon>
    </lineage>
</organism>
<dbReference type="EMBL" id="JGZT01000007">
    <property type="protein sequence ID" value="KFJ02140.1"/>
    <property type="molecule type" value="Genomic_DNA"/>
</dbReference>
<dbReference type="Pfam" id="PF01522">
    <property type="entry name" value="Polysacc_deac_1"/>
    <property type="match status" value="1"/>
</dbReference>
<accession>A0A087E2Y9</accession>
<feature type="compositionally biased region" description="Low complexity" evidence="3">
    <location>
        <begin position="20"/>
        <end position="37"/>
    </location>
</feature>
<dbReference type="InterPro" id="IPR050248">
    <property type="entry name" value="Polysacc_deacetylase_ArnD"/>
</dbReference>